<feature type="non-terminal residue" evidence="1">
    <location>
        <position position="81"/>
    </location>
</feature>
<sequence>SGKVCRVLKPARTVSKRWREAGKKLGVTTLRLSGLTESILFNSSVPSIISLNSNLSAARFRDVPPAFVFTPLPTFSNQSVN</sequence>
<keyword evidence="2" id="KW-1185">Reference proteome</keyword>
<evidence type="ECO:0000313" key="1">
    <source>
        <dbReference type="EMBL" id="KAJ1093488.1"/>
    </source>
</evidence>
<dbReference type="Proteomes" id="UP001066276">
    <property type="component" value="Chromosome 11"/>
</dbReference>
<name>A0AAV7LR43_PLEWA</name>
<gene>
    <name evidence="1" type="ORF">NDU88_006588</name>
</gene>
<dbReference type="EMBL" id="JANPWB010000015">
    <property type="protein sequence ID" value="KAJ1093488.1"/>
    <property type="molecule type" value="Genomic_DNA"/>
</dbReference>
<feature type="non-terminal residue" evidence="1">
    <location>
        <position position="1"/>
    </location>
</feature>
<evidence type="ECO:0000313" key="2">
    <source>
        <dbReference type="Proteomes" id="UP001066276"/>
    </source>
</evidence>
<reference evidence="1" key="1">
    <citation type="journal article" date="2022" name="bioRxiv">
        <title>Sequencing and chromosome-scale assembly of the giantPleurodeles waltlgenome.</title>
        <authorList>
            <person name="Brown T."/>
            <person name="Elewa A."/>
            <person name="Iarovenko S."/>
            <person name="Subramanian E."/>
            <person name="Araus A.J."/>
            <person name="Petzold A."/>
            <person name="Susuki M."/>
            <person name="Suzuki K.-i.T."/>
            <person name="Hayashi T."/>
            <person name="Toyoda A."/>
            <person name="Oliveira C."/>
            <person name="Osipova E."/>
            <person name="Leigh N.D."/>
            <person name="Simon A."/>
            <person name="Yun M.H."/>
        </authorList>
    </citation>
    <scope>NUCLEOTIDE SEQUENCE</scope>
    <source>
        <strain evidence="1">20211129_DDA</strain>
        <tissue evidence="1">Liver</tissue>
    </source>
</reference>
<proteinExistence type="predicted"/>
<protein>
    <submittedName>
        <fullName evidence="1">Uncharacterized protein</fullName>
    </submittedName>
</protein>
<organism evidence="1 2">
    <name type="scientific">Pleurodeles waltl</name>
    <name type="common">Iberian ribbed newt</name>
    <dbReference type="NCBI Taxonomy" id="8319"/>
    <lineage>
        <taxon>Eukaryota</taxon>
        <taxon>Metazoa</taxon>
        <taxon>Chordata</taxon>
        <taxon>Craniata</taxon>
        <taxon>Vertebrata</taxon>
        <taxon>Euteleostomi</taxon>
        <taxon>Amphibia</taxon>
        <taxon>Batrachia</taxon>
        <taxon>Caudata</taxon>
        <taxon>Salamandroidea</taxon>
        <taxon>Salamandridae</taxon>
        <taxon>Pleurodelinae</taxon>
        <taxon>Pleurodeles</taxon>
    </lineage>
</organism>
<accession>A0AAV7LR43</accession>
<comment type="caution">
    <text evidence="1">The sequence shown here is derived from an EMBL/GenBank/DDBJ whole genome shotgun (WGS) entry which is preliminary data.</text>
</comment>
<dbReference type="AlphaFoldDB" id="A0AAV7LR43"/>